<keyword evidence="3" id="KW-1185">Reference proteome</keyword>
<feature type="compositionally biased region" description="Low complexity" evidence="1">
    <location>
        <begin position="69"/>
        <end position="78"/>
    </location>
</feature>
<name>A0A1Y2ATD3_9TREE</name>
<protein>
    <submittedName>
        <fullName evidence="2">Uncharacterized protein</fullName>
    </submittedName>
</protein>
<feature type="compositionally biased region" description="Polar residues" evidence="1">
    <location>
        <begin position="363"/>
        <end position="378"/>
    </location>
</feature>
<dbReference type="Proteomes" id="UP000193986">
    <property type="component" value="Unassembled WGS sequence"/>
</dbReference>
<sequence>MPSASHDYSDSEGDSPPPAPASTVSESTSVNVAGPSKSNSTVKSENHHPLRITLRPSLNHLINSSTSAPVPLSDRSSLSPPPPITLKFGMKHATSAKASYSSSSSDEEDIDGDMDVDVDVEADVDAASGHPQGKKSKSETMPAQHRKTYDWLQPGTAAASHHGPPPRLSGWTPEGGETATTPSTTVTSGVKKSSKKRPGDAPAGPGKAWRKGLKKGMAIPWKEGGTFQADGSIGYATPAGSYPLSQEGTPEPPPITEPPVPFVPADPALLDFPVYRKPIIAPKVILGNFPKVTAFFFQDNGGDSGPFPRKERVRDWKLQERVMVGVGGGQLKVKTWHMGPPSELGRLLQAEKEAKDLAKARKSITSQAERPSMPSAQPSYEGERPEDDASEIGDGEESNAGSVLASTQSSKPPKTKSTKPKQPRKSKLAQEIVALEPEPEAEVQVEVDPEPEPEADIEMEVEAEGTPGVIEV</sequence>
<gene>
    <name evidence="2" type="ORF">BCR39DRAFT_542835</name>
</gene>
<proteinExistence type="predicted"/>
<reference evidence="2 3" key="1">
    <citation type="submission" date="2016-07" db="EMBL/GenBank/DDBJ databases">
        <title>Pervasive Adenine N6-methylation of Active Genes in Fungi.</title>
        <authorList>
            <consortium name="DOE Joint Genome Institute"/>
            <person name="Mondo S.J."/>
            <person name="Dannebaum R.O."/>
            <person name="Kuo R.C."/>
            <person name="Labutti K."/>
            <person name="Haridas S."/>
            <person name="Kuo A."/>
            <person name="Salamov A."/>
            <person name="Ahrendt S.R."/>
            <person name="Lipzen A."/>
            <person name="Sullivan W."/>
            <person name="Andreopoulos W.B."/>
            <person name="Clum A."/>
            <person name="Lindquist E."/>
            <person name="Daum C."/>
            <person name="Ramamoorthy G.K."/>
            <person name="Gryganskyi A."/>
            <person name="Culley D."/>
            <person name="Magnuson J.K."/>
            <person name="James T.Y."/>
            <person name="O'Malley M.A."/>
            <person name="Stajich J.E."/>
            <person name="Spatafora J.W."/>
            <person name="Visel A."/>
            <person name="Grigoriev I.V."/>
        </authorList>
    </citation>
    <scope>NUCLEOTIDE SEQUENCE [LARGE SCALE GENOMIC DNA]</scope>
    <source>
        <strain evidence="2 3">68-887.2</strain>
    </source>
</reference>
<feature type="compositionally biased region" description="Polar residues" evidence="1">
    <location>
        <begin position="22"/>
        <end position="43"/>
    </location>
</feature>
<dbReference type="OrthoDB" id="2564751at2759"/>
<organism evidence="2 3">
    <name type="scientific">Naematelia encephala</name>
    <dbReference type="NCBI Taxonomy" id="71784"/>
    <lineage>
        <taxon>Eukaryota</taxon>
        <taxon>Fungi</taxon>
        <taxon>Dikarya</taxon>
        <taxon>Basidiomycota</taxon>
        <taxon>Agaricomycotina</taxon>
        <taxon>Tremellomycetes</taxon>
        <taxon>Tremellales</taxon>
        <taxon>Naemateliaceae</taxon>
        <taxon>Naematelia</taxon>
    </lineage>
</organism>
<dbReference type="EMBL" id="MCFC01000053">
    <property type="protein sequence ID" value="ORY25812.1"/>
    <property type="molecule type" value="Genomic_DNA"/>
</dbReference>
<dbReference type="STRING" id="71784.A0A1Y2ATD3"/>
<feature type="compositionally biased region" description="Basic residues" evidence="1">
    <location>
        <begin position="413"/>
        <end position="427"/>
    </location>
</feature>
<feature type="compositionally biased region" description="Acidic residues" evidence="1">
    <location>
        <begin position="384"/>
        <end position="397"/>
    </location>
</feature>
<feature type="compositionally biased region" description="Low complexity" evidence="1">
    <location>
        <begin position="170"/>
        <end position="191"/>
    </location>
</feature>
<evidence type="ECO:0000313" key="3">
    <source>
        <dbReference type="Proteomes" id="UP000193986"/>
    </source>
</evidence>
<dbReference type="AlphaFoldDB" id="A0A1Y2ATD3"/>
<evidence type="ECO:0000256" key="1">
    <source>
        <dbReference type="SAM" id="MobiDB-lite"/>
    </source>
</evidence>
<comment type="caution">
    <text evidence="2">The sequence shown here is derived from an EMBL/GenBank/DDBJ whole genome shotgun (WGS) entry which is preliminary data.</text>
</comment>
<feature type="compositionally biased region" description="Low complexity" evidence="1">
    <location>
        <begin position="93"/>
        <end position="104"/>
    </location>
</feature>
<dbReference type="InParanoid" id="A0A1Y2ATD3"/>
<evidence type="ECO:0000313" key="2">
    <source>
        <dbReference type="EMBL" id="ORY25812.1"/>
    </source>
</evidence>
<feature type="region of interest" description="Disordered" evidence="1">
    <location>
        <begin position="355"/>
        <end position="454"/>
    </location>
</feature>
<accession>A0A1Y2ATD3</accession>
<feature type="compositionally biased region" description="Acidic residues" evidence="1">
    <location>
        <begin position="437"/>
        <end position="454"/>
    </location>
</feature>
<feature type="region of interest" description="Disordered" evidence="1">
    <location>
        <begin position="1"/>
        <end position="211"/>
    </location>
</feature>
<feature type="compositionally biased region" description="Acidic residues" evidence="1">
    <location>
        <begin position="105"/>
        <end position="124"/>
    </location>
</feature>